<dbReference type="SMART" id="SM00579">
    <property type="entry name" value="FBD"/>
    <property type="match status" value="1"/>
</dbReference>
<feature type="domain" description="F-box" evidence="1">
    <location>
        <begin position="94"/>
        <end position="130"/>
    </location>
</feature>
<dbReference type="InterPro" id="IPR001810">
    <property type="entry name" value="F-box_dom"/>
</dbReference>
<protein>
    <recommendedName>
        <fullName evidence="1">F-box domain-containing protein</fullName>
    </recommendedName>
</protein>
<dbReference type="PROSITE" id="PS50181">
    <property type="entry name" value="FBOX"/>
    <property type="match status" value="1"/>
</dbReference>
<dbReference type="InterPro" id="IPR055302">
    <property type="entry name" value="F-box_dom-containing"/>
</dbReference>
<evidence type="ECO:0000313" key="3">
    <source>
        <dbReference type="Proteomes" id="UP001231189"/>
    </source>
</evidence>
<dbReference type="PANTHER" id="PTHR32141:SF149">
    <property type="entry name" value="OS01G0596100 PROTEIN"/>
    <property type="match status" value="1"/>
</dbReference>
<dbReference type="InterPro" id="IPR055411">
    <property type="entry name" value="LRR_FXL15/At3g58940/PEG3-like"/>
</dbReference>
<dbReference type="Pfam" id="PF08387">
    <property type="entry name" value="FBD"/>
    <property type="match status" value="1"/>
</dbReference>
<reference evidence="2" key="1">
    <citation type="submission" date="2023-07" db="EMBL/GenBank/DDBJ databases">
        <title>A chromosome-level genome assembly of Lolium multiflorum.</title>
        <authorList>
            <person name="Chen Y."/>
            <person name="Copetti D."/>
            <person name="Kolliker R."/>
            <person name="Studer B."/>
        </authorList>
    </citation>
    <scope>NUCLEOTIDE SEQUENCE</scope>
    <source>
        <strain evidence="2">02402/16</strain>
        <tissue evidence="2">Leaf</tissue>
    </source>
</reference>
<comment type="caution">
    <text evidence="2">The sequence shown here is derived from an EMBL/GenBank/DDBJ whole genome shotgun (WGS) entry which is preliminary data.</text>
</comment>
<dbReference type="Gene3D" id="1.20.1280.50">
    <property type="match status" value="1"/>
</dbReference>
<dbReference type="EMBL" id="JAUUTY010000004">
    <property type="protein sequence ID" value="KAK1647178.1"/>
    <property type="molecule type" value="Genomic_DNA"/>
</dbReference>
<evidence type="ECO:0000313" key="2">
    <source>
        <dbReference type="EMBL" id="KAK1647178.1"/>
    </source>
</evidence>
<proteinExistence type="predicted"/>
<dbReference type="InterPro" id="IPR036047">
    <property type="entry name" value="F-box-like_dom_sf"/>
</dbReference>
<gene>
    <name evidence="2" type="ORF">QYE76_064983</name>
</gene>
<accession>A0AAD8W8F8</accession>
<sequence length="559" mass="61796">MDSRASPVPMNSAIAAEFRRLGLDPDDAEGLFRRAAASFVDIPVMAVVTDFLNNHLNDSASLLSRLFFPPNYDFPTPPASPAARLFALPPNDAVDRVSRLPDALLGDIVSRLPVKDAARTAALSRRWRGVWRSAPLVLVDADLFPATSAVSTVLATHPGPVSCAHLTSSYTVEFHDLLPCWLQLLADKGIQDLVLVNRRWPLDSALPATFLGMATLTRLYLGLWKFPSTVGLPRRTCFPNLRELELCNVIMGSRDLDFILDRSPVLEILCIHGNLVKFRLRLVSQSIRKVALTGSFVEEIFVVDAPCLDLLIHSEVWIPGGSCSKIKIGHAPKLRYLGFLHPRNHVLEFSNTIIKARTRVSPSTMVPSVTVLAMHVRFGVRNDLKMMPSFLRCFPNVEDLRIWSMKTDQSAGKLNLKFWHESGTIECIQSHIKRLDFHGFRGGQSELAFLKFFFESALVLEEAVIHLDAGFTLLEEIDSKLEILGSMKRASKASLVVATGCSGPQGGYTRSFKRGSDFSVRDPFAHYSDAPVCTCKTPLEICILCLKIPSSSGSAIMIS</sequence>
<organism evidence="2 3">
    <name type="scientific">Lolium multiflorum</name>
    <name type="common">Italian ryegrass</name>
    <name type="synonym">Lolium perenne subsp. multiflorum</name>
    <dbReference type="NCBI Taxonomy" id="4521"/>
    <lineage>
        <taxon>Eukaryota</taxon>
        <taxon>Viridiplantae</taxon>
        <taxon>Streptophyta</taxon>
        <taxon>Embryophyta</taxon>
        <taxon>Tracheophyta</taxon>
        <taxon>Spermatophyta</taxon>
        <taxon>Magnoliopsida</taxon>
        <taxon>Liliopsida</taxon>
        <taxon>Poales</taxon>
        <taxon>Poaceae</taxon>
        <taxon>BOP clade</taxon>
        <taxon>Pooideae</taxon>
        <taxon>Poodae</taxon>
        <taxon>Poeae</taxon>
        <taxon>Poeae Chloroplast Group 2 (Poeae type)</taxon>
        <taxon>Loliodinae</taxon>
        <taxon>Loliinae</taxon>
        <taxon>Lolium</taxon>
    </lineage>
</organism>
<dbReference type="InterPro" id="IPR006566">
    <property type="entry name" value="FBD"/>
</dbReference>
<dbReference type="InterPro" id="IPR053781">
    <property type="entry name" value="F-box_AtFBL13-like"/>
</dbReference>
<name>A0AAD8W8F8_LOLMU</name>
<dbReference type="AlphaFoldDB" id="A0AAD8W8F8"/>
<dbReference type="Proteomes" id="UP001231189">
    <property type="component" value="Unassembled WGS sequence"/>
</dbReference>
<dbReference type="PANTHER" id="PTHR32141">
    <property type="match status" value="1"/>
</dbReference>
<keyword evidence="3" id="KW-1185">Reference proteome</keyword>
<dbReference type="SUPFAM" id="SSF52058">
    <property type="entry name" value="L domain-like"/>
    <property type="match status" value="1"/>
</dbReference>
<dbReference type="SUPFAM" id="SSF81383">
    <property type="entry name" value="F-box domain"/>
    <property type="match status" value="1"/>
</dbReference>
<dbReference type="Pfam" id="PF00646">
    <property type="entry name" value="F-box"/>
    <property type="match status" value="1"/>
</dbReference>
<dbReference type="Pfam" id="PF24758">
    <property type="entry name" value="LRR_At5g56370"/>
    <property type="match status" value="1"/>
</dbReference>
<dbReference type="SMART" id="SM00256">
    <property type="entry name" value="FBOX"/>
    <property type="match status" value="1"/>
</dbReference>
<dbReference type="CDD" id="cd22160">
    <property type="entry name" value="F-box_AtFBL13-like"/>
    <property type="match status" value="1"/>
</dbReference>
<evidence type="ECO:0000259" key="1">
    <source>
        <dbReference type="PROSITE" id="PS50181"/>
    </source>
</evidence>